<evidence type="ECO:0000256" key="5">
    <source>
        <dbReference type="ARBA" id="ARBA00022592"/>
    </source>
</evidence>
<feature type="transmembrane region" description="Helical" evidence="9">
    <location>
        <begin position="142"/>
        <end position="168"/>
    </location>
</feature>
<dbReference type="PROSITE" id="PS50928">
    <property type="entry name" value="ABC_TM1"/>
    <property type="match status" value="1"/>
</dbReference>
<evidence type="ECO:0000256" key="8">
    <source>
        <dbReference type="ARBA" id="ARBA00023136"/>
    </source>
</evidence>
<dbReference type="Proteomes" id="UP000030170">
    <property type="component" value="Unassembled WGS sequence"/>
</dbReference>
<dbReference type="InterPro" id="IPR005672">
    <property type="entry name" value="Phosphate_PstA"/>
</dbReference>
<dbReference type="Gene3D" id="1.10.3720.10">
    <property type="entry name" value="MetI-like"/>
    <property type="match status" value="1"/>
</dbReference>
<sequence>MALELTSALPPRRMLFSVIMTWVAFALSFIALLPLFSILVTILMEGLPTLTWSVFTHIPAPVGMEGVPDGFANAILGTITMVAIASAISIPIGLFTAIFLCEFSQGSAIANVTRFIVQVLSGVPSIVVGVFAYALIVLNTGGFSAIAGSFALAFVMLPIIVLTTEEALKLVPVNQRLASSGLGATRFQTTFRVVVMGALPAITTGVLLAVARASGETAPLVFTALFSQNWAQGLKEPTASLSVLIYNYASSPFVQQNKMAWTASVVLVVLVLIASVLSRLATRRRLNLR</sequence>
<evidence type="ECO:0000256" key="4">
    <source>
        <dbReference type="ARBA" id="ARBA00022475"/>
    </source>
</evidence>
<keyword evidence="4 9" id="KW-1003">Cell membrane</keyword>
<dbReference type="SUPFAM" id="SSF161098">
    <property type="entry name" value="MetI-like"/>
    <property type="match status" value="1"/>
</dbReference>
<keyword evidence="7 9" id="KW-1133">Transmembrane helix</keyword>
<dbReference type="Pfam" id="PF00528">
    <property type="entry name" value="BPD_transp_1"/>
    <property type="match status" value="1"/>
</dbReference>
<feature type="transmembrane region" description="Helical" evidence="9">
    <location>
        <begin position="21"/>
        <end position="44"/>
    </location>
</feature>
<dbReference type="PANTHER" id="PTHR42922:SF1">
    <property type="entry name" value="PHOSPHATE TRANSPORT SYSTEM PERMEASE PROTEIN PSTA"/>
    <property type="match status" value="1"/>
</dbReference>
<proteinExistence type="inferred from homology"/>
<comment type="caution">
    <text evidence="11">The sequence shown here is derived from an EMBL/GenBank/DDBJ whole genome shotgun (WGS) entry which is preliminary data.</text>
</comment>
<dbReference type="AlphaFoldDB" id="A0A098TMV0"/>
<evidence type="ECO:0000313" key="11">
    <source>
        <dbReference type="EMBL" id="KGF72178.1"/>
    </source>
</evidence>
<feature type="domain" description="ABC transmembrane type-1" evidence="10">
    <location>
        <begin position="75"/>
        <end position="278"/>
    </location>
</feature>
<reference evidence="11 12" key="1">
    <citation type="journal article" date="2014" name="Mol. Ecol.">
        <title>Evolution of Synechococcus.</title>
        <authorList>
            <person name="Dvorak P."/>
            <person name="Casamatta D."/>
            <person name="Hasler P."/>
            <person name="Poulickova A."/>
            <person name="Ondrej V."/>
            <person name="Sanges R."/>
        </authorList>
    </citation>
    <scope>NUCLEOTIDE SEQUENCE [LARGE SCALE GENOMIC DNA]</scope>
    <source>
        <strain evidence="11 12">CAUP A 1101</strain>
    </source>
</reference>
<feature type="transmembrane region" description="Helical" evidence="9">
    <location>
        <begin position="259"/>
        <end position="281"/>
    </location>
</feature>
<accession>A0A098TMV0</accession>
<keyword evidence="8 9" id="KW-0472">Membrane</keyword>
<evidence type="ECO:0000256" key="1">
    <source>
        <dbReference type="ARBA" id="ARBA00004651"/>
    </source>
</evidence>
<gene>
    <name evidence="11" type="ORF">DO97_11520</name>
</gene>
<comment type="similarity">
    <text evidence="2 9">Belongs to the binding-protein-dependent transport system permease family. CysTW subfamily.</text>
</comment>
<evidence type="ECO:0000313" key="12">
    <source>
        <dbReference type="Proteomes" id="UP000030170"/>
    </source>
</evidence>
<dbReference type="NCBIfam" id="TIGR00974">
    <property type="entry name" value="3a0107s02c"/>
    <property type="match status" value="1"/>
</dbReference>
<dbReference type="InterPro" id="IPR051408">
    <property type="entry name" value="Phosphate_transprt_permease"/>
</dbReference>
<organism evidence="11 12">
    <name type="scientific">Neosynechococcus sphagnicola sy1</name>
    <dbReference type="NCBI Taxonomy" id="1497020"/>
    <lineage>
        <taxon>Bacteria</taxon>
        <taxon>Bacillati</taxon>
        <taxon>Cyanobacteriota</taxon>
        <taxon>Cyanophyceae</taxon>
        <taxon>Neosynechococcales</taxon>
        <taxon>Neosynechococcaceae</taxon>
        <taxon>Neosynechococcus</taxon>
    </lineage>
</organism>
<keyword evidence="12" id="KW-1185">Reference proteome</keyword>
<dbReference type="InterPro" id="IPR035906">
    <property type="entry name" value="MetI-like_sf"/>
</dbReference>
<dbReference type="STRING" id="1497020.DO97_11520"/>
<evidence type="ECO:0000256" key="3">
    <source>
        <dbReference type="ARBA" id="ARBA00022448"/>
    </source>
</evidence>
<evidence type="ECO:0000256" key="9">
    <source>
        <dbReference type="RuleBase" id="RU363043"/>
    </source>
</evidence>
<dbReference type="GO" id="GO:0005315">
    <property type="term" value="F:phosphate transmembrane transporter activity"/>
    <property type="evidence" value="ECO:0007669"/>
    <property type="project" value="InterPro"/>
</dbReference>
<evidence type="ECO:0000256" key="2">
    <source>
        <dbReference type="ARBA" id="ARBA00007069"/>
    </source>
</evidence>
<dbReference type="EMBL" id="JJML01000034">
    <property type="protein sequence ID" value="KGF72178.1"/>
    <property type="molecule type" value="Genomic_DNA"/>
</dbReference>
<dbReference type="GO" id="GO:0005886">
    <property type="term" value="C:plasma membrane"/>
    <property type="evidence" value="ECO:0007669"/>
    <property type="project" value="UniProtKB-SubCell"/>
</dbReference>
<evidence type="ECO:0000259" key="10">
    <source>
        <dbReference type="PROSITE" id="PS50928"/>
    </source>
</evidence>
<feature type="transmembrane region" description="Helical" evidence="9">
    <location>
        <begin position="189"/>
        <end position="211"/>
    </location>
</feature>
<dbReference type="CDD" id="cd06261">
    <property type="entry name" value="TM_PBP2"/>
    <property type="match status" value="1"/>
</dbReference>
<evidence type="ECO:0000256" key="6">
    <source>
        <dbReference type="ARBA" id="ARBA00022692"/>
    </source>
</evidence>
<protein>
    <recommendedName>
        <fullName evidence="9">Phosphate transport system permease protein PstA</fullName>
    </recommendedName>
</protein>
<dbReference type="PANTHER" id="PTHR42922">
    <property type="entry name" value="PHOSPHATE TRANSPORT SYSTEM PERMEASE PROTEIN PSTA"/>
    <property type="match status" value="1"/>
</dbReference>
<comment type="subcellular location">
    <subcellularLocation>
        <location evidence="1 9">Cell membrane</location>
        <topology evidence="1 9">Multi-pass membrane protein</topology>
    </subcellularLocation>
</comment>
<keyword evidence="6 9" id="KW-0812">Transmembrane</keyword>
<keyword evidence="5" id="KW-0592">Phosphate transport</keyword>
<name>A0A098TMV0_9CYAN</name>
<feature type="transmembrane region" description="Helical" evidence="9">
    <location>
        <begin position="115"/>
        <end position="136"/>
    </location>
</feature>
<dbReference type="GO" id="GO:0035435">
    <property type="term" value="P:phosphate ion transmembrane transport"/>
    <property type="evidence" value="ECO:0007669"/>
    <property type="project" value="InterPro"/>
</dbReference>
<evidence type="ECO:0000256" key="7">
    <source>
        <dbReference type="ARBA" id="ARBA00022989"/>
    </source>
</evidence>
<dbReference type="InterPro" id="IPR000515">
    <property type="entry name" value="MetI-like"/>
</dbReference>
<feature type="transmembrane region" description="Helical" evidence="9">
    <location>
        <begin position="74"/>
        <end position="103"/>
    </location>
</feature>
<keyword evidence="3" id="KW-0813">Transport</keyword>